<protein>
    <submittedName>
        <fullName evidence="3">Uncharacterized protein</fullName>
    </submittedName>
</protein>
<dbReference type="Proteomes" id="UP000310189">
    <property type="component" value="Unassembled WGS sequence"/>
</dbReference>
<organism evidence="3 4">
    <name type="scientific">Wallemia hederae</name>
    <dbReference type="NCBI Taxonomy" id="1540922"/>
    <lineage>
        <taxon>Eukaryota</taxon>
        <taxon>Fungi</taxon>
        <taxon>Dikarya</taxon>
        <taxon>Basidiomycota</taxon>
        <taxon>Wallemiomycotina</taxon>
        <taxon>Wallemiomycetes</taxon>
        <taxon>Wallemiales</taxon>
        <taxon>Wallemiaceae</taxon>
        <taxon>Wallemia</taxon>
    </lineage>
</organism>
<evidence type="ECO:0000313" key="4">
    <source>
        <dbReference type="Proteomes" id="UP000310189"/>
    </source>
</evidence>
<dbReference type="PANTHER" id="PTHR28069">
    <property type="entry name" value="GH20023P"/>
    <property type="match status" value="1"/>
</dbReference>
<name>A0A4T0FJG6_9BASI</name>
<sequence length="428" mass="48756">MASARRILNLFKKQRQTPQSNAVLKDLFHPLPQSPIPALRALGERISAKGKCPIDGVGPLAYTCPISGYPTHHTKEAWDKDATHRNLYASRLREVNEDEHDLRSGREMTEFFMPGIQDIEHTVNLKSWEMLFYTRGFNSIDTLRAQRHLSRLLSYPMTVAGVLHELGPYADRARGRITAQGERSLLALRHMLHKQPTPYSPPTPPIRVFIPGARAESQLPANVWMQLAHLFPYARFHVYFVGPEVVADEELRAFGLKGWSKSVDSQLTLSGIQGTWEQVHDAFYPYDPFTDIFFNFHPGLGFPSMLPESTRPAEGLSESRNEVVAFREYTPQIDAEWAKAFNLMLSTKCPIVCTAFGHADIKRDVDALLHSEHVSEEWESIIEPGDNVFGSQRWEVAEFDTRVMIKSNWGLWGVRGRRYDIQSVELDD</sequence>
<proteinExistence type="predicted"/>
<gene>
    <name evidence="3" type="ORF">E3P99_02471</name>
</gene>
<dbReference type="EMBL" id="SPNW01000035">
    <property type="protein sequence ID" value="TIA88657.1"/>
    <property type="molecule type" value="Genomic_DNA"/>
</dbReference>
<feature type="domain" description="Mitochondrial splicing suppressor 51 zinc-finger" evidence="1">
    <location>
        <begin position="52"/>
        <end position="102"/>
    </location>
</feature>
<dbReference type="OrthoDB" id="5282002at2759"/>
<accession>A0A4T0FJG6</accession>
<reference evidence="3 4" key="1">
    <citation type="submission" date="2019-03" db="EMBL/GenBank/DDBJ databases">
        <title>Sequencing 23 genomes of Wallemia ichthyophaga.</title>
        <authorList>
            <person name="Gostincar C."/>
        </authorList>
    </citation>
    <scope>NUCLEOTIDE SEQUENCE [LARGE SCALE GENOMIC DNA]</scope>
    <source>
        <strain evidence="3 4">EXF-5753</strain>
    </source>
</reference>
<dbReference type="Pfam" id="PF20179">
    <property type="entry name" value="MSS51_C"/>
    <property type="match status" value="1"/>
</dbReference>
<evidence type="ECO:0000259" key="2">
    <source>
        <dbReference type="Pfam" id="PF20179"/>
    </source>
</evidence>
<dbReference type="InterPro" id="IPR046824">
    <property type="entry name" value="Mss51-like_C"/>
</dbReference>
<comment type="caution">
    <text evidence="3">The sequence shown here is derived from an EMBL/GenBank/DDBJ whole genome shotgun (WGS) entry which is preliminary data.</text>
</comment>
<feature type="domain" description="Mitochondrial splicing suppressor 51-like C-terminal" evidence="2">
    <location>
        <begin position="186"/>
        <end position="396"/>
    </location>
</feature>
<dbReference type="AlphaFoldDB" id="A0A4T0FJG6"/>
<evidence type="ECO:0000313" key="3">
    <source>
        <dbReference type="EMBL" id="TIA88657.1"/>
    </source>
</evidence>
<dbReference type="InterPro" id="IPR032717">
    <property type="entry name" value="Mss51_Znf"/>
</dbReference>
<dbReference type="PANTHER" id="PTHR28069:SF1">
    <property type="entry name" value="PROTEIN MSS51, MITOCHONDRIAL"/>
    <property type="match status" value="1"/>
</dbReference>
<keyword evidence="4" id="KW-1185">Reference proteome</keyword>
<evidence type="ECO:0000259" key="1">
    <source>
        <dbReference type="Pfam" id="PF13824"/>
    </source>
</evidence>
<dbReference type="Pfam" id="PF13824">
    <property type="entry name" value="zf-Mss51"/>
    <property type="match status" value="1"/>
</dbReference>